<dbReference type="RefSeq" id="XP_033395448.1">
    <property type="nucleotide sequence ID" value="XM_033546975.1"/>
</dbReference>
<dbReference type="AlphaFoldDB" id="A0A6A6B8W2"/>
<accession>A0A6A6B8W2</accession>
<organism evidence="2 3">
    <name type="scientific">Aplosporella prunicola CBS 121167</name>
    <dbReference type="NCBI Taxonomy" id="1176127"/>
    <lineage>
        <taxon>Eukaryota</taxon>
        <taxon>Fungi</taxon>
        <taxon>Dikarya</taxon>
        <taxon>Ascomycota</taxon>
        <taxon>Pezizomycotina</taxon>
        <taxon>Dothideomycetes</taxon>
        <taxon>Dothideomycetes incertae sedis</taxon>
        <taxon>Botryosphaeriales</taxon>
        <taxon>Aplosporellaceae</taxon>
        <taxon>Aplosporella</taxon>
    </lineage>
</organism>
<keyword evidence="3" id="KW-1185">Reference proteome</keyword>
<dbReference type="GeneID" id="54304482"/>
<evidence type="ECO:0000313" key="3">
    <source>
        <dbReference type="Proteomes" id="UP000799438"/>
    </source>
</evidence>
<keyword evidence="1" id="KW-0812">Transmembrane</keyword>
<dbReference type="EMBL" id="ML995492">
    <property type="protein sequence ID" value="KAF2139735.1"/>
    <property type="molecule type" value="Genomic_DNA"/>
</dbReference>
<name>A0A6A6B8W2_9PEZI</name>
<evidence type="ECO:0000313" key="2">
    <source>
        <dbReference type="EMBL" id="KAF2139735.1"/>
    </source>
</evidence>
<proteinExistence type="predicted"/>
<reference evidence="2" key="1">
    <citation type="journal article" date="2020" name="Stud. Mycol.">
        <title>101 Dothideomycetes genomes: a test case for predicting lifestyles and emergence of pathogens.</title>
        <authorList>
            <person name="Haridas S."/>
            <person name="Albert R."/>
            <person name="Binder M."/>
            <person name="Bloem J."/>
            <person name="Labutti K."/>
            <person name="Salamov A."/>
            <person name="Andreopoulos B."/>
            <person name="Baker S."/>
            <person name="Barry K."/>
            <person name="Bills G."/>
            <person name="Bluhm B."/>
            <person name="Cannon C."/>
            <person name="Castanera R."/>
            <person name="Culley D."/>
            <person name="Daum C."/>
            <person name="Ezra D."/>
            <person name="Gonzalez J."/>
            <person name="Henrissat B."/>
            <person name="Kuo A."/>
            <person name="Liang C."/>
            <person name="Lipzen A."/>
            <person name="Lutzoni F."/>
            <person name="Magnuson J."/>
            <person name="Mondo S."/>
            <person name="Nolan M."/>
            <person name="Ohm R."/>
            <person name="Pangilinan J."/>
            <person name="Park H.-J."/>
            <person name="Ramirez L."/>
            <person name="Alfaro M."/>
            <person name="Sun H."/>
            <person name="Tritt A."/>
            <person name="Yoshinaga Y."/>
            <person name="Zwiers L.-H."/>
            <person name="Turgeon B."/>
            <person name="Goodwin S."/>
            <person name="Spatafora J."/>
            <person name="Crous P."/>
            <person name="Grigoriev I."/>
        </authorList>
    </citation>
    <scope>NUCLEOTIDE SEQUENCE</scope>
    <source>
        <strain evidence="2">CBS 121167</strain>
    </source>
</reference>
<keyword evidence="1" id="KW-0472">Membrane</keyword>
<dbReference type="Proteomes" id="UP000799438">
    <property type="component" value="Unassembled WGS sequence"/>
</dbReference>
<gene>
    <name evidence="2" type="ORF">K452DRAFT_64834</name>
</gene>
<protein>
    <submittedName>
        <fullName evidence="2">Uncharacterized protein</fullName>
    </submittedName>
</protein>
<keyword evidence="1" id="KW-1133">Transmembrane helix</keyword>
<feature type="transmembrane region" description="Helical" evidence="1">
    <location>
        <begin position="56"/>
        <end position="74"/>
    </location>
</feature>
<sequence length="84" mass="9409">MTSGCSDATMDGFDGTSRFEALSTRELSRVPHERPGQLASQAHGWLFHAARPQKLLALRLLFFFFTLSLFPLSHSSTERRLVGN</sequence>
<evidence type="ECO:0000256" key="1">
    <source>
        <dbReference type="SAM" id="Phobius"/>
    </source>
</evidence>